<dbReference type="PANTHER" id="PTHR10381">
    <property type="entry name" value="ATP-DEPENDENT CLP PROTEASE PROTEOLYTIC SUBUNIT"/>
    <property type="match status" value="1"/>
</dbReference>
<keyword evidence="5" id="KW-0812">Transmembrane</keyword>
<evidence type="ECO:0000256" key="3">
    <source>
        <dbReference type="SAM" id="Coils"/>
    </source>
</evidence>
<dbReference type="Gene3D" id="3.90.226.10">
    <property type="entry name" value="2-enoyl-CoA Hydratase, Chain A, domain 1"/>
    <property type="match status" value="1"/>
</dbReference>
<dbReference type="AlphaFoldDB" id="A0A7J0H0E0"/>
<dbReference type="InterPro" id="IPR001907">
    <property type="entry name" value="ClpP"/>
</dbReference>
<proteinExistence type="inferred from homology"/>
<dbReference type="Pfam" id="PF00574">
    <property type="entry name" value="CLP_protease"/>
    <property type="match status" value="1"/>
</dbReference>
<evidence type="ECO:0000313" key="7">
    <source>
        <dbReference type="Proteomes" id="UP000585474"/>
    </source>
</evidence>
<dbReference type="OrthoDB" id="2017408at2759"/>
<feature type="region of interest" description="Disordered" evidence="4">
    <location>
        <begin position="1"/>
        <end position="50"/>
    </location>
</feature>
<name>A0A7J0H0E0_9ERIC</name>
<keyword evidence="6" id="KW-0378">Hydrolase</keyword>
<gene>
    <name evidence="6" type="ORF">Acr_25g0009640</name>
</gene>
<feature type="compositionally biased region" description="Polar residues" evidence="4">
    <location>
        <begin position="14"/>
        <end position="30"/>
    </location>
</feature>
<dbReference type="SUPFAM" id="SSF52096">
    <property type="entry name" value="ClpP/crotonase"/>
    <property type="match status" value="1"/>
</dbReference>
<sequence>MEVVTMASHYFPTPTATPTRTLSSPKTSRASLPKRNLTLSPPRASLSSNFPSPYDDAGEFSGHTLRPESLNPCSPSRSHSRPKRDVIANVMLPTPYLFTVTHILLQIWHLPFFEQRIIYLGLPVVIPVVELLLVEFLTLQFIDPVSPIYFYINSTGTTKGGTKVSYETEAIAVYDIMRCVKNPIITLCIGYAWGEAALLLAAGTKGIRSALPSASIMLKQPYERMEGQATDVDNKRKEMRAIKEEMVQLYAEAIGKTPEQIEADIRWPKYFSPTEAVEYGIIDRVLYNEKARKDRGAFSDQKKAEQQA</sequence>
<comment type="caution">
    <text evidence="6">The sequence shown here is derived from an EMBL/GenBank/DDBJ whole genome shotgun (WGS) entry which is preliminary data.</text>
</comment>
<dbReference type="GO" id="GO:0009532">
    <property type="term" value="C:plastid stroma"/>
    <property type="evidence" value="ECO:0007669"/>
    <property type="project" value="UniProtKB-ARBA"/>
</dbReference>
<evidence type="ECO:0000256" key="5">
    <source>
        <dbReference type="SAM" id="Phobius"/>
    </source>
</evidence>
<dbReference type="Proteomes" id="UP000585474">
    <property type="component" value="Unassembled WGS sequence"/>
</dbReference>
<reference evidence="6 7" key="1">
    <citation type="submission" date="2019-07" db="EMBL/GenBank/DDBJ databases">
        <title>De Novo Assembly of kiwifruit Actinidia rufa.</title>
        <authorList>
            <person name="Sugita-Konishi S."/>
            <person name="Sato K."/>
            <person name="Mori E."/>
            <person name="Abe Y."/>
            <person name="Kisaki G."/>
            <person name="Hamano K."/>
            <person name="Suezawa K."/>
            <person name="Otani M."/>
            <person name="Fukuda T."/>
            <person name="Manabe T."/>
            <person name="Gomi K."/>
            <person name="Tabuchi M."/>
            <person name="Akimitsu K."/>
            <person name="Kataoka I."/>
        </authorList>
    </citation>
    <scope>NUCLEOTIDE SEQUENCE [LARGE SCALE GENOMIC DNA]</scope>
    <source>
        <strain evidence="7">cv. Fuchu</strain>
    </source>
</reference>
<dbReference type="CDD" id="cd07017">
    <property type="entry name" value="S14_ClpP_2"/>
    <property type="match status" value="1"/>
</dbReference>
<protein>
    <recommendedName>
        <fullName evidence="2">ATP-dependent Clp protease proteolytic subunit</fullName>
    </recommendedName>
</protein>
<feature type="coiled-coil region" evidence="3">
    <location>
        <begin position="225"/>
        <end position="252"/>
    </location>
</feature>
<dbReference type="EMBL" id="BJWL01000025">
    <property type="protein sequence ID" value="GFZ16555.1"/>
    <property type="molecule type" value="Genomic_DNA"/>
</dbReference>
<dbReference type="GO" id="GO:0004176">
    <property type="term" value="F:ATP-dependent peptidase activity"/>
    <property type="evidence" value="ECO:0007669"/>
    <property type="project" value="InterPro"/>
</dbReference>
<comment type="similarity">
    <text evidence="1 2">Belongs to the peptidase S14 family.</text>
</comment>
<keyword evidence="7" id="KW-1185">Reference proteome</keyword>
<accession>A0A7J0H0E0</accession>
<dbReference type="PRINTS" id="PR00127">
    <property type="entry name" value="CLPPROTEASEP"/>
</dbReference>
<dbReference type="InterPro" id="IPR023562">
    <property type="entry name" value="ClpP/TepA"/>
</dbReference>
<dbReference type="GO" id="GO:0006515">
    <property type="term" value="P:protein quality control for misfolded or incompletely synthesized proteins"/>
    <property type="evidence" value="ECO:0007669"/>
    <property type="project" value="TreeGrafter"/>
</dbReference>
<keyword evidence="3" id="KW-0175">Coiled coil</keyword>
<dbReference type="GO" id="GO:0009368">
    <property type="term" value="C:endopeptidase Clp complex"/>
    <property type="evidence" value="ECO:0007669"/>
    <property type="project" value="TreeGrafter"/>
</dbReference>
<dbReference type="PANTHER" id="PTHR10381:SF47">
    <property type="entry name" value="ATP-DEPENDENT CLP PROTEASE PROTEOLYTIC SUBUNIT-RELATED PROTEIN 4, CHLOROPLASTIC"/>
    <property type="match status" value="1"/>
</dbReference>
<evidence type="ECO:0000313" key="6">
    <source>
        <dbReference type="EMBL" id="GFZ16555.1"/>
    </source>
</evidence>
<dbReference type="GO" id="GO:0051117">
    <property type="term" value="F:ATPase binding"/>
    <property type="evidence" value="ECO:0007669"/>
    <property type="project" value="TreeGrafter"/>
</dbReference>
<evidence type="ECO:0000256" key="2">
    <source>
        <dbReference type="RuleBase" id="RU003567"/>
    </source>
</evidence>
<dbReference type="InterPro" id="IPR029045">
    <property type="entry name" value="ClpP/crotonase-like_dom_sf"/>
</dbReference>
<dbReference type="GO" id="GO:0004252">
    <property type="term" value="F:serine-type endopeptidase activity"/>
    <property type="evidence" value="ECO:0007669"/>
    <property type="project" value="InterPro"/>
</dbReference>
<keyword evidence="5" id="KW-1133">Transmembrane helix</keyword>
<evidence type="ECO:0000256" key="1">
    <source>
        <dbReference type="ARBA" id="ARBA00007039"/>
    </source>
</evidence>
<evidence type="ECO:0000256" key="4">
    <source>
        <dbReference type="SAM" id="MobiDB-lite"/>
    </source>
</evidence>
<organism evidence="6 7">
    <name type="scientific">Actinidia rufa</name>
    <dbReference type="NCBI Taxonomy" id="165716"/>
    <lineage>
        <taxon>Eukaryota</taxon>
        <taxon>Viridiplantae</taxon>
        <taxon>Streptophyta</taxon>
        <taxon>Embryophyta</taxon>
        <taxon>Tracheophyta</taxon>
        <taxon>Spermatophyta</taxon>
        <taxon>Magnoliopsida</taxon>
        <taxon>eudicotyledons</taxon>
        <taxon>Gunneridae</taxon>
        <taxon>Pentapetalae</taxon>
        <taxon>asterids</taxon>
        <taxon>Ericales</taxon>
        <taxon>Actinidiaceae</taxon>
        <taxon>Actinidia</taxon>
    </lineage>
</organism>
<keyword evidence="6" id="KW-0645">Protease</keyword>
<keyword evidence="5" id="KW-0472">Membrane</keyword>
<feature type="transmembrane region" description="Helical" evidence="5">
    <location>
        <begin position="86"/>
        <end position="105"/>
    </location>
</feature>